<dbReference type="RefSeq" id="XP_023627003.1">
    <property type="nucleotide sequence ID" value="XM_023771235.1"/>
</dbReference>
<evidence type="ECO:0000256" key="1">
    <source>
        <dbReference type="SAM" id="MobiDB-lite"/>
    </source>
</evidence>
<feature type="region of interest" description="Disordered" evidence="1">
    <location>
        <begin position="1"/>
        <end position="49"/>
    </location>
</feature>
<sequence length="202" mass="22931">MANPAHLRGDENAPPGKNNPSSNPAMTSASKASVTVPPTEETLTQAPDYRPKAHVIHMPYYQPPYESPIDGRICHHFDDSEDYKQYCDEQGKVKFPSFTKAFYKKWHDLNHSIAPPLFSSLEIRTCVTGASRATTPDDMEPERSPPFFAVSIDQAASPRLDQIYQLFKGFLEVEFPQRTWPECYQNDQILIRLFAIPRGVPF</sequence>
<evidence type="ECO:0000313" key="2">
    <source>
        <dbReference type="EMBL" id="CZT20114.1"/>
    </source>
</evidence>
<dbReference type="EMBL" id="FJUY01000008">
    <property type="protein sequence ID" value="CZT20114.1"/>
    <property type="molecule type" value="Genomic_DNA"/>
</dbReference>
<keyword evidence="3" id="KW-1185">Reference proteome</keyword>
<organism evidence="2 3">
    <name type="scientific">Ramularia collo-cygni</name>
    <dbReference type="NCBI Taxonomy" id="112498"/>
    <lineage>
        <taxon>Eukaryota</taxon>
        <taxon>Fungi</taxon>
        <taxon>Dikarya</taxon>
        <taxon>Ascomycota</taxon>
        <taxon>Pezizomycotina</taxon>
        <taxon>Dothideomycetes</taxon>
        <taxon>Dothideomycetidae</taxon>
        <taxon>Mycosphaerellales</taxon>
        <taxon>Mycosphaerellaceae</taxon>
        <taxon>Ramularia</taxon>
    </lineage>
</organism>
<dbReference type="GeneID" id="35601117"/>
<accession>A0A2D3VBM4</accession>
<evidence type="ECO:0000313" key="3">
    <source>
        <dbReference type="Proteomes" id="UP000225277"/>
    </source>
</evidence>
<gene>
    <name evidence="2" type="ORF">RCC_05971</name>
</gene>
<proteinExistence type="predicted"/>
<feature type="compositionally biased region" description="Polar residues" evidence="1">
    <location>
        <begin position="18"/>
        <end position="33"/>
    </location>
</feature>
<reference evidence="2 3" key="1">
    <citation type="submission" date="2016-03" db="EMBL/GenBank/DDBJ databases">
        <authorList>
            <person name="Ploux O."/>
        </authorList>
    </citation>
    <scope>NUCLEOTIDE SEQUENCE [LARGE SCALE GENOMIC DNA]</scope>
    <source>
        <strain evidence="2 3">URUG2</strain>
    </source>
</reference>
<dbReference type="Proteomes" id="UP000225277">
    <property type="component" value="Unassembled WGS sequence"/>
</dbReference>
<name>A0A2D3VBM4_9PEZI</name>
<dbReference type="AlphaFoldDB" id="A0A2D3VBM4"/>
<protein>
    <submittedName>
        <fullName evidence="2">Uncharacterized protein</fullName>
    </submittedName>
</protein>